<reference evidence="2" key="1">
    <citation type="submission" date="2017-11" db="EMBL/GenBank/DDBJ databases">
        <title>The draft genome sequence of Chromatocurvus sp. F02.</title>
        <authorList>
            <person name="Du Z.-J."/>
            <person name="Chang Y.-Q."/>
        </authorList>
    </citation>
    <scope>NUCLEOTIDE SEQUENCE [LARGE SCALE GENOMIC DNA]</scope>
    <source>
        <strain evidence="2">F02</strain>
    </source>
</reference>
<dbReference type="Pfam" id="PF09932">
    <property type="entry name" value="DUF2164"/>
    <property type="match status" value="1"/>
</dbReference>
<evidence type="ECO:0000313" key="1">
    <source>
        <dbReference type="EMBL" id="PLW83837.1"/>
    </source>
</evidence>
<sequence length="84" mass="9805">MSEVNFSDGEKEQIVSKVKLYFREELDQDIGSFDAEFLIDFFTRELGAYFYNRGLYDSQTILASKLEDLADSILELEKPTTYTR</sequence>
<evidence type="ECO:0000313" key="2">
    <source>
        <dbReference type="Proteomes" id="UP000234845"/>
    </source>
</evidence>
<dbReference type="InterPro" id="IPR018680">
    <property type="entry name" value="DUF2164"/>
</dbReference>
<dbReference type="OrthoDB" id="6629495at2"/>
<dbReference type="AlphaFoldDB" id="A0A2N5Y621"/>
<accession>A0A2N5Y621</accession>
<dbReference type="EMBL" id="PKLZ01000001">
    <property type="protein sequence ID" value="PLW83837.1"/>
    <property type="molecule type" value="Genomic_DNA"/>
</dbReference>
<proteinExistence type="predicted"/>
<dbReference type="RefSeq" id="WP_101519473.1">
    <property type="nucleotide sequence ID" value="NZ_PKLZ01000001.1"/>
</dbReference>
<gene>
    <name evidence="1" type="ORF">CWI75_00265</name>
</gene>
<protein>
    <submittedName>
        <fullName evidence="1">DUF2164 domain-containing protein</fullName>
    </submittedName>
</protein>
<organism evidence="1 2">
    <name type="scientific">Kineobactrum sediminis</name>
    <dbReference type="NCBI Taxonomy" id="1905677"/>
    <lineage>
        <taxon>Bacteria</taxon>
        <taxon>Pseudomonadati</taxon>
        <taxon>Pseudomonadota</taxon>
        <taxon>Gammaproteobacteria</taxon>
        <taxon>Cellvibrionales</taxon>
        <taxon>Halieaceae</taxon>
        <taxon>Kineobactrum</taxon>
    </lineage>
</organism>
<dbReference type="Proteomes" id="UP000234845">
    <property type="component" value="Unassembled WGS sequence"/>
</dbReference>
<name>A0A2N5Y621_9GAMM</name>
<comment type="caution">
    <text evidence="1">The sequence shown here is derived from an EMBL/GenBank/DDBJ whole genome shotgun (WGS) entry which is preliminary data.</text>
</comment>
<keyword evidence="2" id="KW-1185">Reference proteome</keyword>